<keyword evidence="1" id="KW-0472">Membrane</keyword>
<gene>
    <name evidence="2" type="ORF">F7725_011414</name>
</gene>
<dbReference type="Proteomes" id="UP000518266">
    <property type="component" value="Unassembled WGS sequence"/>
</dbReference>
<evidence type="ECO:0000313" key="2">
    <source>
        <dbReference type="EMBL" id="KAF3858213.1"/>
    </source>
</evidence>
<keyword evidence="1" id="KW-1133">Transmembrane helix</keyword>
<organism evidence="2 3">
    <name type="scientific">Dissostichus mawsoni</name>
    <name type="common">Antarctic cod</name>
    <dbReference type="NCBI Taxonomy" id="36200"/>
    <lineage>
        <taxon>Eukaryota</taxon>
        <taxon>Metazoa</taxon>
        <taxon>Chordata</taxon>
        <taxon>Craniata</taxon>
        <taxon>Vertebrata</taxon>
        <taxon>Euteleostomi</taxon>
        <taxon>Actinopterygii</taxon>
        <taxon>Neopterygii</taxon>
        <taxon>Teleostei</taxon>
        <taxon>Neoteleostei</taxon>
        <taxon>Acanthomorphata</taxon>
        <taxon>Eupercaria</taxon>
        <taxon>Perciformes</taxon>
        <taxon>Notothenioidei</taxon>
        <taxon>Nototheniidae</taxon>
        <taxon>Dissostichus</taxon>
    </lineage>
</organism>
<reference evidence="2 3" key="1">
    <citation type="submission" date="2020-03" db="EMBL/GenBank/DDBJ databases">
        <title>Dissostichus mawsoni Genome sequencing and assembly.</title>
        <authorList>
            <person name="Park H."/>
        </authorList>
    </citation>
    <scope>NUCLEOTIDE SEQUENCE [LARGE SCALE GENOMIC DNA]</scope>
    <source>
        <strain evidence="2">DM0001</strain>
        <tissue evidence="2">Muscle</tissue>
    </source>
</reference>
<dbReference type="AlphaFoldDB" id="A0A7J5Z9G9"/>
<feature type="transmembrane region" description="Helical" evidence="1">
    <location>
        <begin position="6"/>
        <end position="29"/>
    </location>
</feature>
<proteinExistence type="predicted"/>
<name>A0A7J5Z9G9_DISMA</name>
<accession>A0A7J5Z9G9</accession>
<protein>
    <submittedName>
        <fullName evidence="2">Uncharacterized protein</fullName>
    </submittedName>
</protein>
<dbReference type="EMBL" id="JAAKFY010000004">
    <property type="protein sequence ID" value="KAF3858213.1"/>
    <property type="molecule type" value="Genomic_DNA"/>
</dbReference>
<comment type="caution">
    <text evidence="2">The sequence shown here is derived from an EMBL/GenBank/DDBJ whole genome shotgun (WGS) entry which is preliminary data.</text>
</comment>
<evidence type="ECO:0000256" key="1">
    <source>
        <dbReference type="SAM" id="Phobius"/>
    </source>
</evidence>
<evidence type="ECO:0000313" key="3">
    <source>
        <dbReference type="Proteomes" id="UP000518266"/>
    </source>
</evidence>
<sequence>MTDLFLVLYFIFFILAHLISRRILVLLVLRHQVIHVALGLSELHLIHSLAGVPVEEGLAAEHGSELLRDPPEQLLDGCAVANEVSDTFGEGMTLKVFMMRSGYSSRILLMSSVPIPEPVPPPREWVS</sequence>
<keyword evidence="1" id="KW-0812">Transmembrane</keyword>
<dbReference type="OrthoDB" id="9394493at2759"/>
<keyword evidence="3" id="KW-1185">Reference proteome</keyword>